<reference evidence="1 2" key="1">
    <citation type="submission" date="2024-01" db="EMBL/GenBank/DDBJ databases">
        <title>The complete chloroplast genome sequence of Lithospermum erythrorhizon: insights into the phylogenetic relationship among Boraginaceae species and the maternal lineages of purple gromwells.</title>
        <authorList>
            <person name="Okada T."/>
            <person name="Watanabe K."/>
        </authorList>
    </citation>
    <scope>NUCLEOTIDE SEQUENCE [LARGE SCALE GENOMIC DNA]</scope>
</reference>
<protein>
    <submittedName>
        <fullName evidence="1">Uncharacterized protein</fullName>
    </submittedName>
</protein>
<evidence type="ECO:0000313" key="1">
    <source>
        <dbReference type="EMBL" id="GAA0161229.1"/>
    </source>
</evidence>
<dbReference type="EMBL" id="BAABME010004119">
    <property type="protein sequence ID" value="GAA0161229.1"/>
    <property type="molecule type" value="Genomic_DNA"/>
</dbReference>
<accession>A0AAV3QBX4</accession>
<comment type="caution">
    <text evidence="1">The sequence shown here is derived from an EMBL/GenBank/DDBJ whole genome shotgun (WGS) entry which is preliminary data.</text>
</comment>
<proteinExistence type="predicted"/>
<organism evidence="1 2">
    <name type="scientific">Lithospermum erythrorhizon</name>
    <name type="common">Purple gromwell</name>
    <name type="synonym">Lithospermum officinale var. erythrorhizon</name>
    <dbReference type="NCBI Taxonomy" id="34254"/>
    <lineage>
        <taxon>Eukaryota</taxon>
        <taxon>Viridiplantae</taxon>
        <taxon>Streptophyta</taxon>
        <taxon>Embryophyta</taxon>
        <taxon>Tracheophyta</taxon>
        <taxon>Spermatophyta</taxon>
        <taxon>Magnoliopsida</taxon>
        <taxon>eudicotyledons</taxon>
        <taxon>Gunneridae</taxon>
        <taxon>Pentapetalae</taxon>
        <taxon>asterids</taxon>
        <taxon>lamiids</taxon>
        <taxon>Boraginales</taxon>
        <taxon>Boraginaceae</taxon>
        <taxon>Boraginoideae</taxon>
        <taxon>Lithospermeae</taxon>
        <taxon>Lithospermum</taxon>
    </lineage>
</organism>
<keyword evidence="2" id="KW-1185">Reference proteome</keyword>
<name>A0AAV3QBX4_LITER</name>
<evidence type="ECO:0000313" key="2">
    <source>
        <dbReference type="Proteomes" id="UP001454036"/>
    </source>
</evidence>
<dbReference type="AlphaFoldDB" id="A0AAV3QBX4"/>
<sequence length="110" mass="12728">MICRLRAIEKGSDLSTIQFYPKNHFLHSPPMQDVAKVYTPLVFAKIDQEFEVVSGYCFQPELSEDEDSLKTFSVFKLLDPEDNTSRINERIVTVDLNEIKLSCTCRMFTN</sequence>
<dbReference type="Proteomes" id="UP001454036">
    <property type="component" value="Unassembled WGS sequence"/>
</dbReference>
<gene>
    <name evidence="1" type="ORF">LIER_17591</name>
</gene>